<dbReference type="EMBL" id="PXYK01000007">
    <property type="protein sequence ID" value="PSJ61690.1"/>
    <property type="molecule type" value="Genomic_DNA"/>
</dbReference>
<reference evidence="1 2" key="1">
    <citation type="submission" date="2018-03" db="EMBL/GenBank/DDBJ databases">
        <title>The draft genome of Mesorhizobium sp. 6GN-30.</title>
        <authorList>
            <person name="Liu L."/>
            <person name="Li L."/>
            <person name="Wang T."/>
            <person name="Zhang X."/>
            <person name="Liang L."/>
        </authorList>
    </citation>
    <scope>NUCLEOTIDE SEQUENCE [LARGE SCALE GENOMIC DNA]</scope>
    <source>
        <strain evidence="1 2">6GN30</strain>
    </source>
</reference>
<comment type="caution">
    <text evidence="1">The sequence shown here is derived from an EMBL/GenBank/DDBJ whole genome shotgun (WGS) entry which is preliminary data.</text>
</comment>
<dbReference type="Proteomes" id="UP000241229">
    <property type="component" value="Unassembled WGS sequence"/>
</dbReference>
<protein>
    <recommendedName>
        <fullName evidence="3">DNA alkylation repair protein</fullName>
    </recommendedName>
</protein>
<dbReference type="AlphaFoldDB" id="A0A2P7SGT9"/>
<evidence type="ECO:0000313" key="2">
    <source>
        <dbReference type="Proteomes" id="UP000241229"/>
    </source>
</evidence>
<name>A0A2P7SGT9_9HYPH</name>
<sequence length="216" mass="24484">MGGNVQGQEFFARLKPHLLRMASSQRLEKRGHTAAVSGLILSAWTLTDDAGTKWVTDDELRSLLIDSNDDIRTQILWQVKRWASENREKWATQLIDLLQNVWPRHLAAKSGIVSARLCDIAFSDAEHFAELSAIILPLLTRVDSDRLSLPELRRSGGGIVDNHPRETLALLHAVLPDNVSAWPYGIDKTLARLDEADATLRHDERLIELKRRWDSR</sequence>
<accession>A0A2P7SGT9</accession>
<keyword evidence="2" id="KW-1185">Reference proteome</keyword>
<proteinExistence type="predicted"/>
<organism evidence="1 2">
    <name type="scientific">Kumtagia ephedrae</name>
    <dbReference type="NCBI Taxonomy" id="2116701"/>
    <lineage>
        <taxon>Bacteria</taxon>
        <taxon>Pseudomonadati</taxon>
        <taxon>Pseudomonadota</taxon>
        <taxon>Alphaproteobacteria</taxon>
        <taxon>Hyphomicrobiales</taxon>
        <taxon>Phyllobacteriaceae</taxon>
        <taxon>Kumtagia</taxon>
    </lineage>
</organism>
<evidence type="ECO:0008006" key="3">
    <source>
        <dbReference type="Google" id="ProtNLM"/>
    </source>
</evidence>
<evidence type="ECO:0000313" key="1">
    <source>
        <dbReference type="EMBL" id="PSJ61690.1"/>
    </source>
</evidence>
<gene>
    <name evidence="1" type="ORF">C7I84_08775</name>
</gene>